<comment type="caution">
    <text evidence="1">The sequence shown here is derived from an EMBL/GenBank/DDBJ whole genome shotgun (WGS) entry which is preliminary data.</text>
</comment>
<protein>
    <submittedName>
        <fullName evidence="1">Uncharacterized protein</fullName>
    </submittedName>
</protein>
<keyword evidence="2" id="KW-1185">Reference proteome</keyword>
<proteinExistence type="predicted"/>
<reference evidence="1 2" key="1">
    <citation type="journal article" date="2016" name="Nat. Commun.">
        <title>Extremotolerant tardigrade genome and improved radiotolerance of human cultured cells by tardigrade-unique protein.</title>
        <authorList>
            <person name="Hashimoto T."/>
            <person name="Horikawa D.D."/>
            <person name="Saito Y."/>
            <person name="Kuwahara H."/>
            <person name="Kozuka-Hata H."/>
            <person name="Shin-I T."/>
            <person name="Minakuchi Y."/>
            <person name="Ohishi K."/>
            <person name="Motoyama A."/>
            <person name="Aizu T."/>
            <person name="Enomoto A."/>
            <person name="Kondo K."/>
            <person name="Tanaka S."/>
            <person name="Hara Y."/>
            <person name="Koshikawa S."/>
            <person name="Sagara H."/>
            <person name="Miura T."/>
            <person name="Yokobori S."/>
            <person name="Miyagawa K."/>
            <person name="Suzuki Y."/>
            <person name="Kubo T."/>
            <person name="Oyama M."/>
            <person name="Kohara Y."/>
            <person name="Fujiyama A."/>
            <person name="Arakawa K."/>
            <person name="Katayama T."/>
            <person name="Toyoda A."/>
            <person name="Kunieda T."/>
        </authorList>
    </citation>
    <scope>NUCLEOTIDE SEQUENCE [LARGE SCALE GENOMIC DNA]</scope>
    <source>
        <strain evidence="1 2">YOKOZUNA-1</strain>
    </source>
</reference>
<dbReference type="EMBL" id="BDGG01000001">
    <property type="protein sequence ID" value="GAU88243.1"/>
    <property type="molecule type" value="Genomic_DNA"/>
</dbReference>
<sequence>MHPIGFRIGTMGYPKRDGCLDIPKILGCDSELPGFLFPVPPRGNPTVTAFYQGEGCGGEIDL</sequence>
<organism evidence="1 2">
    <name type="scientific">Ramazzottius varieornatus</name>
    <name type="common">Water bear</name>
    <name type="synonym">Tardigrade</name>
    <dbReference type="NCBI Taxonomy" id="947166"/>
    <lineage>
        <taxon>Eukaryota</taxon>
        <taxon>Metazoa</taxon>
        <taxon>Ecdysozoa</taxon>
        <taxon>Tardigrada</taxon>
        <taxon>Eutardigrada</taxon>
        <taxon>Parachela</taxon>
        <taxon>Hypsibioidea</taxon>
        <taxon>Ramazzottiidae</taxon>
        <taxon>Ramazzottius</taxon>
    </lineage>
</organism>
<evidence type="ECO:0000313" key="2">
    <source>
        <dbReference type="Proteomes" id="UP000186922"/>
    </source>
</evidence>
<dbReference type="AlphaFoldDB" id="A0A1D1UPG1"/>
<evidence type="ECO:0000313" key="1">
    <source>
        <dbReference type="EMBL" id="GAU88243.1"/>
    </source>
</evidence>
<accession>A0A1D1UPG1</accession>
<dbReference type="Proteomes" id="UP000186922">
    <property type="component" value="Unassembled WGS sequence"/>
</dbReference>
<gene>
    <name evidence="1" type="primary">RvY_00982-1</name>
    <name evidence="1" type="synonym">RvY_00982.1</name>
    <name evidence="1" type="ORF">RvY_00982</name>
</gene>
<name>A0A1D1UPG1_RAMVA</name>